<dbReference type="Gene3D" id="2.60.120.260">
    <property type="entry name" value="Galactose-binding domain-like"/>
    <property type="match status" value="1"/>
</dbReference>
<dbReference type="InterPro" id="IPR032164">
    <property type="entry name" value="DUF5000"/>
</dbReference>
<dbReference type="InterPro" id="IPR013783">
    <property type="entry name" value="Ig-like_fold"/>
</dbReference>
<dbReference type="CDD" id="cd00063">
    <property type="entry name" value="FN3"/>
    <property type="match status" value="1"/>
</dbReference>
<sequence length="412" mass="46554">MRQKVIFNIIGLLMMGSIFLGCEKYADDYKDYLDNKEVVYPGLVRNVRYQAGNLRAVLIWNPSPDPNIKNYVVRWNNGTGTATVEATTHDPAEEITVVIPGLNEYVYSFSITAYDEEGNASVGQDINNVRVYGPSYESTLLNRGYNTSDPYQFLADGTLQLNFNRRDTMNVSTTISYTNTLGEQATAELDADVNTILIPGYQLGTAIKYRSSYQPEPDSYDVFHVTEFADFPTIIKITELDKSLFRAMLLPGDNDQEYSWVLSNLWNNRYYKSTSDNPDEGFHTGGTGMPQSFTFDLGRTAKLDHFRLWQRDNALYAVANFKVFEVWGSDTAPNMDGSWTEWTKLETFTSVKPSGLPSGQVSDGDRTYARAGEKFMMPASVPEIRYLRFKVLETWGGAGYLHATELTFFEAN</sequence>
<organism evidence="3 4">
    <name type="scientific">Sphingobacterium alkalisoli</name>
    <dbReference type="NCBI Taxonomy" id="1874115"/>
    <lineage>
        <taxon>Bacteria</taxon>
        <taxon>Pseudomonadati</taxon>
        <taxon>Bacteroidota</taxon>
        <taxon>Sphingobacteriia</taxon>
        <taxon>Sphingobacteriales</taxon>
        <taxon>Sphingobacteriaceae</taxon>
        <taxon>Sphingobacterium</taxon>
    </lineage>
</organism>
<proteinExistence type="predicted"/>
<dbReference type="RefSeq" id="WP_136821938.1">
    <property type="nucleotide sequence ID" value="NZ_BMJX01000005.1"/>
</dbReference>
<accession>A0A4U0GXR3</accession>
<dbReference type="AlphaFoldDB" id="A0A4U0GXR3"/>
<keyword evidence="1" id="KW-1133">Transmembrane helix</keyword>
<reference evidence="3 4" key="1">
    <citation type="submission" date="2019-04" db="EMBL/GenBank/DDBJ databases">
        <title>Sphingobacterium olei sp. nov., isolated from oil-contaminated soil.</title>
        <authorList>
            <person name="Liu B."/>
        </authorList>
    </citation>
    <scope>NUCLEOTIDE SEQUENCE [LARGE SCALE GENOMIC DNA]</scope>
    <source>
        <strain evidence="3 4">Y3L14</strain>
    </source>
</reference>
<dbReference type="PROSITE" id="PS51257">
    <property type="entry name" value="PROKAR_LIPOPROTEIN"/>
    <property type="match status" value="1"/>
</dbReference>
<dbReference type="EMBL" id="SUKA01000005">
    <property type="protein sequence ID" value="TJY63947.1"/>
    <property type="molecule type" value="Genomic_DNA"/>
</dbReference>
<feature type="transmembrane region" description="Helical" evidence="1">
    <location>
        <begin position="6"/>
        <end position="26"/>
    </location>
</feature>
<name>A0A4U0GXR3_9SPHI</name>
<dbReference type="InterPro" id="IPR036116">
    <property type="entry name" value="FN3_sf"/>
</dbReference>
<evidence type="ECO:0000313" key="4">
    <source>
        <dbReference type="Proteomes" id="UP000309872"/>
    </source>
</evidence>
<dbReference type="SUPFAM" id="SSF49785">
    <property type="entry name" value="Galactose-binding domain-like"/>
    <property type="match status" value="1"/>
</dbReference>
<dbReference type="Pfam" id="PF16389">
    <property type="entry name" value="DUF4998"/>
    <property type="match status" value="1"/>
</dbReference>
<evidence type="ECO:0000313" key="3">
    <source>
        <dbReference type="EMBL" id="TJY63947.1"/>
    </source>
</evidence>
<keyword evidence="4" id="KW-1185">Reference proteome</keyword>
<dbReference type="SUPFAM" id="SSF49265">
    <property type="entry name" value="Fibronectin type III"/>
    <property type="match status" value="1"/>
</dbReference>
<comment type="caution">
    <text evidence="3">The sequence shown here is derived from an EMBL/GenBank/DDBJ whole genome shotgun (WGS) entry which is preliminary data.</text>
</comment>
<keyword evidence="1" id="KW-0472">Membrane</keyword>
<dbReference type="Proteomes" id="UP000309872">
    <property type="component" value="Unassembled WGS sequence"/>
</dbReference>
<gene>
    <name evidence="3" type="ORF">FAZ19_16955</name>
</gene>
<dbReference type="Pfam" id="PF16391">
    <property type="entry name" value="DUF5000"/>
    <property type="match status" value="1"/>
</dbReference>
<dbReference type="InterPro" id="IPR008979">
    <property type="entry name" value="Galactose-bd-like_sf"/>
</dbReference>
<evidence type="ECO:0000259" key="2">
    <source>
        <dbReference type="Pfam" id="PF16391"/>
    </source>
</evidence>
<feature type="domain" description="DUF5000" evidence="2">
    <location>
        <begin position="280"/>
        <end position="409"/>
    </location>
</feature>
<keyword evidence="1" id="KW-0812">Transmembrane</keyword>
<protein>
    <recommendedName>
        <fullName evidence="2">DUF5000 domain-containing protein</fullName>
    </recommendedName>
</protein>
<dbReference type="InterPro" id="IPR003961">
    <property type="entry name" value="FN3_dom"/>
</dbReference>
<dbReference type="OrthoDB" id="1312186at2"/>
<dbReference type="Gene3D" id="2.60.40.10">
    <property type="entry name" value="Immunoglobulins"/>
    <property type="match status" value="1"/>
</dbReference>
<evidence type="ECO:0000256" key="1">
    <source>
        <dbReference type="SAM" id="Phobius"/>
    </source>
</evidence>